<proteinExistence type="predicted"/>
<organism evidence="2 5">
    <name type="scientific">Myxococcus fulvus</name>
    <dbReference type="NCBI Taxonomy" id="33"/>
    <lineage>
        <taxon>Bacteria</taxon>
        <taxon>Pseudomonadati</taxon>
        <taxon>Myxococcota</taxon>
        <taxon>Myxococcia</taxon>
        <taxon>Myxococcales</taxon>
        <taxon>Cystobacterineae</taxon>
        <taxon>Myxococcaceae</taxon>
        <taxon>Myxococcus</taxon>
    </lineage>
</organism>
<feature type="domain" description="AB hydrolase-1" evidence="1">
    <location>
        <begin position="67"/>
        <end position="289"/>
    </location>
</feature>
<evidence type="ECO:0000313" key="4">
    <source>
        <dbReference type="Proteomes" id="UP000183760"/>
    </source>
</evidence>
<gene>
    <name evidence="2" type="ORF">MFU01_35140</name>
    <name evidence="3" type="ORF">SAMN05443572_10694</name>
</gene>
<keyword evidence="2" id="KW-0378">Hydrolase</keyword>
<dbReference type="EMBL" id="FOIB01000006">
    <property type="protein sequence ID" value="SEU20089.1"/>
    <property type="molecule type" value="Genomic_DNA"/>
</dbReference>
<accession>A0A511T3I9</accession>
<dbReference type="Pfam" id="PF12697">
    <property type="entry name" value="Abhydrolase_6"/>
    <property type="match status" value="1"/>
</dbReference>
<dbReference type="PRINTS" id="PR00111">
    <property type="entry name" value="ABHYDROLASE"/>
</dbReference>
<dbReference type="PANTHER" id="PTHR43433:SF5">
    <property type="entry name" value="AB HYDROLASE-1 DOMAIN-CONTAINING PROTEIN"/>
    <property type="match status" value="1"/>
</dbReference>
<reference evidence="2 5" key="2">
    <citation type="submission" date="2019-07" db="EMBL/GenBank/DDBJ databases">
        <title>Whole genome shotgun sequence of Myxococcus fulvus NBRC 100333.</title>
        <authorList>
            <person name="Hosoyama A."/>
            <person name="Uohara A."/>
            <person name="Ohji S."/>
            <person name="Ichikawa N."/>
        </authorList>
    </citation>
    <scope>NUCLEOTIDE SEQUENCE [LARGE SCALE GENOMIC DNA]</scope>
    <source>
        <strain evidence="2 5">NBRC 100333</strain>
    </source>
</reference>
<sequence length="306" mass="33194">MKDRGQEGLSRRFILGAGAACVASLGLSCRGHAMNTKPQQGGYATVDDLKVYFEVHGGPLEGGKTPLVLLHGGMMAIETAFTKDLLPRFARSRPVIAMEMQGHGHTGVRPGPIQLERMVKDVVGVLAHLGVKRAHLLGHSLGGMIATGVCVHHPEVVASATLLSVTYTLEGMLPELVKMQRDPTHVPSPELIPLLPTEADFVSWKANFDKYNPDPSSFESVLARLNTLLTEWKGWSPAQLNGIRAPVLLALGDNDFTRLEHAAEMYRLIPGSKLAVLPNTTHMNIIERGAWLEPMVQELISRAEGA</sequence>
<dbReference type="PROSITE" id="PS51257">
    <property type="entry name" value="PROKAR_LIPOPROTEIN"/>
    <property type="match status" value="1"/>
</dbReference>
<name>A0A511T3I9_MYXFU</name>
<dbReference type="EMBL" id="BJXR01000028">
    <property type="protein sequence ID" value="GEN08477.1"/>
    <property type="molecule type" value="Genomic_DNA"/>
</dbReference>
<dbReference type="AlphaFoldDB" id="A0A511T3I9"/>
<evidence type="ECO:0000313" key="5">
    <source>
        <dbReference type="Proteomes" id="UP000321514"/>
    </source>
</evidence>
<dbReference type="Proteomes" id="UP000321514">
    <property type="component" value="Unassembled WGS sequence"/>
</dbReference>
<comment type="caution">
    <text evidence="2">The sequence shown here is derived from an EMBL/GenBank/DDBJ whole genome shotgun (WGS) entry which is preliminary data.</text>
</comment>
<dbReference type="InterPro" id="IPR000073">
    <property type="entry name" value="AB_hydrolase_1"/>
</dbReference>
<protein>
    <submittedName>
        <fullName evidence="2">Alpha/beta hydrolase</fullName>
    </submittedName>
    <submittedName>
        <fullName evidence="3">Pimeloyl-ACP methyl ester carboxylesterase</fullName>
    </submittedName>
</protein>
<dbReference type="PANTHER" id="PTHR43433">
    <property type="entry name" value="HYDROLASE, ALPHA/BETA FOLD FAMILY PROTEIN"/>
    <property type="match status" value="1"/>
</dbReference>
<evidence type="ECO:0000259" key="1">
    <source>
        <dbReference type="Pfam" id="PF12697"/>
    </source>
</evidence>
<dbReference type="SUPFAM" id="SSF53474">
    <property type="entry name" value="alpha/beta-Hydrolases"/>
    <property type="match status" value="1"/>
</dbReference>
<dbReference type="GO" id="GO:0016787">
    <property type="term" value="F:hydrolase activity"/>
    <property type="evidence" value="ECO:0007669"/>
    <property type="project" value="UniProtKB-KW"/>
</dbReference>
<dbReference type="OrthoDB" id="5385630at2"/>
<dbReference type="STRING" id="1334629.MFUL124B02_30840"/>
<reference evidence="3 4" key="1">
    <citation type="submission" date="2016-10" db="EMBL/GenBank/DDBJ databases">
        <authorList>
            <person name="Varghese N."/>
            <person name="Submissions S."/>
        </authorList>
    </citation>
    <scope>NUCLEOTIDE SEQUENCE [LARGE SCALE GENOMIC DNA]</scope>
    <source>
        <strain evidence="3 4">DSM 16525</strain>
    </source>
</reference>
<dbReference type="InterPro" id="IPR029058">
    <property type="entry name" value="AB_hydrolase_fold"/>
</dbReference>
<dbReference type="Gene3D" id="3.40.50.1820">
    <property type="entry name" value="alpha/beta hydrolase"/>
    <property type="match status" value="1"/>
</dbReference>
<evidence type="ECO:0000313" key="3">
    <source>
        <dbReference type="EMBL" id="SEU20089.1"/>
    </source>
</evidence>
<dbReference type="InterPro" id="IPR050471">
    <property type="entry name" value="AB_hydrolase"/>
</dbReference>
<dbReference type="Proteomes" id="UP000183760">
    <property type="component" value="Unassembled WGS sequence"/>
</dbReference>
<evidence type="ECO:0000313" key="2">
    <source>
        <dbReference type="EMBL" id="GEN08477.1"/>
    </source>
</evidence>
<keyword evidence="4" id="KW-1185">Reference proteome</keyword>